<dbReference type="Gene3D" id="3.30.420.10">
    <property type="entry name" value="Ribonuclease H-like superfamily/Ribonuclease H"/>
    <property type="match status" value="1"/>
</dbReference>
<proteinExistence type="predicted"/>
<accession>A0A9P4PXV1</accession>
<protein>
    <submittedName>
        <fullName evidence="1">Uncharacterized protein</fullName>
    </submittedName>
</protein>
<feature type="non-terminal residue" evidence="1">
    <location>
        <position position="1"/>
    </location>
</feature>
<evidence type="ECO:0000313" key="1">
    <source>
        <dbReference type="EMBL" id="KAF2715820.1"/>
    </source>
</evidence>
<sequence>KDGAPSHRYTANKLVFDFFKVDRLLWPSNSLDLSMIEPCQFYIKRTTSKHRDFESRLRLRQIWIDCWHDLEQWRIQKWIRRIVRYVEVVIELKGGNNYVEGS</sequence>
<name>A0A9P4PXV1_9PEZI</name>
<dbReference type="GO" id="GO:0003676">
    <property type="term" value="F:nucleic acid binding"/>
    <property type="evidence" value="ECO:0007669"/>
    <property type="project" value="InterPro"/>
</dbReference>
<organism evidence="1 2">
    <name type="scientific">Polychaeton citri CBS 116435</name>
    <dbReference type="NCBI Taxonomy" id="1314669"/>
    <lineage>
        <taxon>Eukaryota</taxon>
        <taxon>Fungi</taxon>
        <taxon>Dikarya</taxon>
        <taxon>Ascomycota</taxon>
        <taxon>Pezizomycotina</taxon>
        <taxon>Dothideomycetes</taxon>
        <taxon>Dothideomycetidae</taxon>
        <taxon>Capnodiales</taxon>
        <taxon>Capnodiaceae</taxon>
        <taxon>Polychaeton</taxon>
    </lineage>
</organism>
<dbReference type="InterPro" id="IPR036397">
    <property type="entry name" value="RNaseH_sf"/>
</dbReference>
<keyword evidence="2" id="KW-1185">Reference proteome</keyword>
<gene>
    <name evidence="1" type="ORF">K431DRAFT_237029</name>
</gene>
<comment type="caution">
    <text evidence="1">The sequence shown here is derived from an EMBL/GenBank/DDBJ whole genome shotgun (WGS) entry which is preliminary data.</text>
</comment>
<dbReference type="EMBL" id="MU004113">
    <property type="protein sequence ID" value="KAF2715820.1"/>
    <property type="molecule type" value="Genomic_DNA"/>
</dbReference>
<dbReference type="OrthoDB" id="5410680at2759"/>
<evidence type="ECO:0000313" key="2">
    <source>
        <dbReference type="Proteomes" id="UP000799441"/>
    </source>
</evidence>
<dbReference type="Proteomes" id="UP000799441">
    <property type="component" value="Unassembled WGS sequence"/>
</dbReference>
<reference evidence="1" key="1">
    <citation type="journal article" date="2020" name="Stud. Mycol.">
        <title>101 Dothideomycetes genomes: a test case for predicting lifestyles and emergence of pathogens.</title>
        <authorList>
            <person name="Haridas S."/>
            <person name="Albert R."/>
            <person name="Binder M."/>
            <person name="Bloem J."/>
            <person name="Labutti K."/>
            <person name="Salamov A."/>
            <person name="Andreopoulos B."/>
            <person name="Baker S."/>
            <person name="Barry K."/>
            <person name="Bills G."/>
            <person name="Bluhm B."/>
            <person name="Cannon C."/>
            <person name="Castanera R."/>
            <person name="Culley D."/>
            <person name="Daum C."/>
            <person name="Ezra D."/>
            <person name="Gonzalez J."/>
            <person name="Henrissat B."/>
            <person name="Kuo A."/>
            <person name="Liang C."/>
            <person name="Lipzen A."/>
            <person name="Lutzoni F."/>
            <person name="Magnuson J."/>
            <person name="Mondo S."/>
            <person name="Nolan M."/>
            <person name="Ohm R."/>
            <person name="Pangilinan J."/>
            <person name="Park H.-J."/>
            <person name="Ramirez L."/>
            <person name="Alfaro M."/>
            <person name="Sun H."/>
            <person name="Tritt A."/>
            <person name="Yoshinaga Y."/>
            <person name="Zwiers L.-H."/>
            <person name="Turgeon B."/>
            <person name="Goodwin S."/>
            <person name="Spatafora J."/>
            <person name="Crous P."/>
            <person name="Grigoriev I."/>
        </authorList>
    </citation>
    <scope>NUCLEOTIDE SEQUENCE</scope>
    <source>
        <strain evidence="1">CBS 116435</strain>
    </source>
</reference>
<dbReference type="AlphaFoldDB" id="A0A9P4PXV1"/>